<evidence type="ECO:0000256" key="1">
    <source>
        <dbReference type="ARBA" id="ARBA00004167"/>
    </source>
</evidence>
<feature type="domain" description="ER membrane protein complex subunit 7 beta-sandwich" evidence="8">
    <location>
        <begin position="32"/>
        <end position="147"/>
    </location>
</feature>
<protein>
    <recommendedName>
        <fullName evidence="8">ER membrane protein complex subunit 7 beta-sandwich domain-containing protein</fullName>
    </recommendedName>
</protein>
<reference evidence="9 10" key="1">
    <citation type="submission" date="2024-02" db="EMBL/GenBank/DDBJ databases">
        <title>Discinaceae phylogenomics.</title>
        <authorList>
            <person name="Dirks A.C."/>
            <person name="James T.Y."/>
        </authorList>
    </citation>
    <scope>NUCLEOTIDE SEQUENCE [LARGE SCALE GENOMIC DNA]</scope>
    <source>
        <strain evidence="9 10">ACD0624</strain>
    </source>
</reference>
<keyword evidence="5" id="KW-0472">Membrane</keyword>
<comment type="subcellular location">
    <subcellularLocation>
        <location evidence="1">Membrane</location>
        <topology evidence="1">Single-pass membrane protein</topology>
    </subcellularLocation>
</comment>
<feature type="signal peptide" evidence="7">
    <location>
        <begin position="1"/>
        <end position="17"/>
    </location>
</feature>
<evidence type="ECO:0000256" key="3">
    <source>
        <dbReference type="ARBA" id="ARBA00022729"/>
    </source>
</evidence>
<comment type="caution">
    <text evidence="9">The sequence shown here is derived from an EMBL/GenBank/DDBJ whole genome shotgun (WGS) entry which is preliminary data.</text>
</comment>
<proteinExistence type="predicted"/>
<keyword evidence="2" id="KW-0812">Transmembrane</keyword>
<organism evidence="9 10">
    <name type="scientific">Discina gigas</name>
    <dbReference type="NCBI Taxonomy" id="1032678"/>
    <lineage>
        <taxon>Eukaryota</taxon>
        <taxon>Fungi</taxon>
        <taxon>Dikarya</taxon>
        <taxon>Ascomycota</taxon>
        <taxon>Pezizomycotina</taxon>
        <taxon>Pezizomycetes</taxon>
        <taxon>Pezizales</taxon>
        <taxon>Discinaceae</taxon>
        <taxon>Discina</taxon>
    </lineage>
</organism>
<dbReference type="EMBL" id="JBBBZM010000094">
    <property type="protein sequence ID" value="KAL0634461.1"/>
    <property type="molecule type" value="Genomic_DNA"/>
</dbReference>
<evidence type="ECO:0000256" key="5">
    <source>
        <dbReference type="ARBA" id="ARBA00023136"/>
    </source>
</evidence>
<evidence type="ECO:0000256" key="6">
    <source>
        <dbReference type="SAM" id="MobiDB-lite"/>
    </source>
</evidence>
<keyword evidence="10" id="KW-1185">Reference proteome</keyword>
<dbReference type="PANTHER" id="PTHR13605:SF4">
    <property type="entry name" value="ER MEMBRANE PROTEIN COMPLEX SUBUNIT 7"/>
    <property type="match status" value="1"/>
</dbReference>
<name>A0ABR3GER6_9PEZI</name>
<dbReference type="InterPro" id="IPR019008">
    <property type="entry name" value="Beta_sandwich_EMC7"/>
</dbReference>
<gene>
    <name evidence="9" type="ORF">Q9L58_006632</name>
</gene>
<keyword evidence="4" id="KW-1133">Transmembrane helix</keyword>
<dbReference type="PANTHER" id="PTHR13605">
    <property type="entry name" value="ER MEMBRANE PROTEIN COMPLEX SUBUNIT 7"/>
    <property type="match status" value="1"/>
</dbReference>
<evidence type="ECO:0000313" key="10">
    <source>
        <dbReference type="Proteomes" id="UP001447188"/>
    </source>
</evidence>
<evidence type="ECO:0000256" key="7">
    <source>
        <dbReference type="SAM" id="SignalP"/>
    </source>
</evidence>
<keyword evidence="3 7" id="KW-0732">Signal</keyword>
<dbReference type="Proteomes" id="UP001447188">
    <property type="component" value="Unassembled WGS sequence"/>
</dbReference>
<feature type="chain" id="PRO_5047404288" description="ER membrane protein complex subunit 7 beta-sandwich domain-containing protein" evidence="7">
    <location>
        <begin position="18"/>
        <end position="220"/>
    </location>
</feature>
<accession>A0ABR3GER6</accession>
<sequence>MKLLALTPLFLSALVSAYSIHGSFVPSALLPNPALLPPSTSLTLTTSGTTRHALVQRDNKFVFRDVPEGSYLLDVQCPTHHFGPLRVDVDSRGDANVYMTFRGNEWSNMGEKRDYPIELQPMRTAEYYVVREGFNPTKLLANPMILVAIVSFVAIVGLPKLVEKMDPELKAEFAESQRKAGSVQSNPLGSIDVAGFLAGKSSPDPPAAPAQSGKGKGKKN</sequence>
<dbReference type="Pfam" id="PF09430">
    <property type="entry name" value="EMC7_beta-sandw"/>
    <property type="match status" value="1"/>
</dbReference>
<dbReference type="InterPro" id="IPR039163">
    <property type="entry name" value="EMC7"/>
</dbReference>
<feature type="region of interest" description="Disordered" evidence="6">
    <location>
        <begin position="194"/>
        <end position="220"/>
    </location>
</feature>
<evidence type="ECO:0000256" key="4">
    <source>
        <dbReference type="ARBA" id="ARBA00022989"/>
    </source>
</evidence>
<evidence type="ECO:0000313" key="9">
    <source>
        <dbReference type="EMBL" id="KAL0634461.1"/>
    </source>
</evidence>
<evidence type="ECO:0000256" key="2">
    <source>
        <dbReference type="ARBA" id="ARBA00022692"/>
    </source>
</evidence>
<evidence type="ECO:0000259" key="8">
    <source>
        <dbReference type="Pfam" id="PF09430"/>
    </source>
</evidence>